<keyword evidence="1" id="KW-0328">Glycosyltransferase</keyword>
<dbReference type="PANTHER" id="PTHR45947:SF3">
    <property type="entry name" value="SULFOQUINOVOSYL TRANSFERASE SQD2"/>
    <property type="match status" value="1"/>
</dbReference>
<dbReference type="GO" id="GO:1901137">
    <property type="term" value="P:carbohydrate derivative biosynthetic process"/>
    <property type="evidence" value="ECO:0007669"/>
    <property type="project" value="UniProtKB-ARBA"/>
</dbReference>
<evidence type="ECO:0000259" key="3">
    <source>
        <dbReference type="Pfam" id="PF00534"/>
    </source>
</evidence>
<gene>
    <name evidence="5" type="ORF">DJ010_03005</name>
</gene>
<evidence type="ECO:0000256" key="1">
    <source>
        <dbReference type="ARBA" id="ARBA00022676"/>
    </source>
</evidence>
<keyword evidence="6" id="KW-1185">Reference proteome</keyword>
<dbReference type="EMBL" id="QGDD01000001">
    <property type="protein sequence ID" value="PWN04611.1"/>
    <property type="molecule type" value="Genomic_DNA"/>
</dbReference>
<sequence length="401" mass="44237">MGLRIAMLGTRGVPATFGGVERHVEEVGRRLVDRGHEVTVFAQSRYLGETRVREHLGMRVVCIPTVPSRSLEAIAHSAMSTAVAMTGGYDVVHYHAVGPGLVAPLPRYLGRARVVQTIHGLDGERAKWGRVAQTILNAATWLSARVPHETVTVSSALADHYRVRYGRDCATIVNGVTPRPARPADIIRTKYGLGEDDFSLFVGRLVPEKRPDLLIKAYGELDTDKRLVIVGGSSYTDDYVEELHRLAARDDRIVMPGYVYGDELDELFTNARSFVQPSALEGLPLTLLEAMGCGRPIIASDIPPHREVIGRSRTGARLFAEGDLDSLVEAFQWSEKDPESERRAARLEARYVARAYSWDACVDRLETVYAGQSVPPLTPTFEVHRTPVPLDYPMIAKESAA</sequence>
<feature type="domain" description="Glycosyl transferase family 1" evidence="3">
    <location>
        <begin position="187"/>
        <end position="344"/>
    </location>
</feature>
<evidence type="ECO:0000313" key="5">
    <source>
        <dbReference type="EMBL" id="PWN04611.1"/>
    </source>
</evidence>
<dbReference type="Pfam" id="PF00534">
    <property type="entry name" value="Glycos_transf_1"/>
    <property type="match status" value="1"/>
</dbReference>
<proteinExistence type="predicted"/>
<feature type="domain" description="Glycosyltransferase subfamily 4-like N-terminal" evidence="4">
    <location>
        <begin position="17"/>
        <end position="177"/>
    </location>
</feature>
<evidence type="ECO:0008006" key="7">
    <source>
        <dbReference type="Google" id="ProtNLM"/>
    </source>
</evidence>
<evidence type="ECO:0000256" key="2">
    <source>
        <dbReference type="ARBA" id="ARBA00022679"/>
    </source>
</evidence>
<dbReference type="InterPro" id="IPR028098">
    <property type="entry name" value="Glyco_trans_4-like_N"/>
</dbReference>
<keyword evidence="2" id="KW-0808">Transferase</keyword>
<dbReference type="CDD" id="cd03801">
    <property type="entry name" value="GT4_PimA-like"/>
    <property type="match status" value="1"/>
</dbReference>
<dbReference type="SUPFAM" id="SSF53756">
    <property type="entry name" value="UDP-Glycosyltransferase/glycogen phosphorylase"/>
    <property type="match status" value="1"/>
</dbReference>
<reference evidence="5 6" key="1">
    <citation type="submission" date="2018-05" db="EMBL/GenBank/DDBJ databases">
        <title>Nocardioides silvaticus genome.</title>
        <authorList>
            <person name="Li C."/>
            <person name="Wang G."/>
        </authorList>
    </citation>
    <scope>NUCLEOTIDE SEQUENCE [LARGE SCALE GENOMIC DNA]</scope>
    <source>
        <strain evidence="5 6">CCTCC AB 2018079</strain>
    </source>
</reference>
<dbReference type="Pfam" id="PF13439">
    <property type="entry name" value="Glyco_transf_4"/>
    <property type="match status" value="1"/>
</dbReference>
<comment type="caution">
    <text evidence="5">The sequence shown here is derived from an EMBL/GenBank/DDBJ whole genome shotgun (WGS) entry which is preliminary data.</text>
</comment>
<evidence type="ECO:0000259" key="4">
    <source>
        <dbReference type="Pfam" id="PF13439"/>
    </source>
</evidence>
<dbReference type="AlphaFoldDB" id="A0A316TLU3"/>
<accession>A0A316TLU3</accession>
<dbReference type="Gene3D" id="3.40.50.2000">
    <property type="entry name" value="Glycogen Phosphorylase B"/>
    <property type="match status" value="2"/>
</dbReference>
<organism evidence="5 6">
    <name type="scientific">Nocardioides silvaticus</name>
    <dbReference type="NCBI Taxonomy" id="2201891"/>
    <lineage>
        <taxon>Bacteria</taxon>
        <taxon>Bacillati</taxon>
        <taxon>Actinomycetota</taxon>
        <taxon>Actinomycetes</taxon>
        <taxon>Propionibacteriales</taxon>
        <taxon>Nocardioidaceae</taxon>
        <taxon>Nocardioides</taxon>
    </lineage>
</organism>
<protein>
    <recommendedName>
        <fullName evidence="7">Glycosyl transferase family 1</fullName>
    </recommendedName>
</protein>
<dbReference type="InterPro" id="IPR050194">
    <property type="entry name" value="Glycosyltransferase_grp1"/>
</dbReference>
<dbReference type="PANTHER" id="PTHR45947">
    <property type="entry name" value="SULFOQUINOVOSYL TRANSFERASE SQD2"/>
    <property type="match status" value="1"/>
</dbReference>
<dbReference type="GO" id="GO:0016757">
    <property type="term" value="F:glycosyltransferase activity"/>
    <property type="evidence" value="ECO:0007669"/>
    <property type="project" value="UniProtKB-KW"/>
</dbReference>
<evidence type="ECO:0000313" key="6">
    <source>
        <dbReference type="Proteomes" id="UP000245507"/>
    </source>
</evidence>
<dbReference type="Proteomes" id="UP000245507">
    <property type="component" value="Unassembled WGS sequence"/>
</dbReference>
<dbReference type="InterPro" id="IPR001296">
    <property type="entry name" value="Glyco_trans_1"/>
</dbReference>
<name>A0A316TLU3_9ACTN</name>